<dbReference type="RefSeq" id="WP_221239483.1">
    <property type="nucleotide sequence ID" value="NZ_JACIJF010000008.1"/>
</dbReference>
<dbReference type="SUPFAM" id="SSF46785">
    <property type="entry name" value="Winged helix' DNA-binding domain"/>
    <property type="match status" value="1"/>
</dbReference>
<keyword evidence="2" id="KW-1185">Reference proteome</keyword>
<reference evidence="1 2" key="1">
    <citation type="submission" date="2020-08" db="EMBL/GenBank/DDBJ databases">
        <title>Genomic Encyclopedia of Type Strains, Phase IV (KMG-IV): sequencing the most valuable type-strain genomes for metagenomic binning, comparative biology and taxonomic classification.</title>
        <authorList>
            <person name="Goeker M."/>
        </authorList>
    </citation>
    <scope>NUCLEOTIDE SEQUENCE [LARGE SCALE GENOMIC DNA]</scope>
    <source>
        <strain evidence="1 2">DSM 26736</strain>
    </source>
</reference>
<dbReference type="Proteomes" id="UP000527143">
    <property type="component" value="Unassembled WGS sequence"/>
</dbReference>
<dbReference type="PANTHER" id="PTHR18964:SF169">
    <property type="entry name" value="N-ACETYLMANNOSAMINE KINASE"/>
    <property type="match status" value="1"/>
</dbReference>
<accession>A0A840YNN3</accession>
<keyword evidence="1" id="KW-0808">Transferase</keyword>
<organism evidence="1 2">
    <name type="scientific">Sphingomonas xinjiangensis</name>
    <dbReference type="NCBI Taxonomy" id="643568"/>
    <lineage>
        <taxon>Bacteria</taxon>
        <taxon>Pseudomonadati</taxon>
        <taxon>Pseudomonadota</taxon>
        <taxon>Alphaproteobacteria</taxon>
        <taxon>Sphingomonadales</taxon>
        <taxon>Sphingomonadaceae</taxon>
        <taxon>Sphingomonas</taxon>
    </lineage>
</organism>
<dbReference type="AlphaFoldDB" id="A0A840YNN3"/>
<protein>
    <submittedName>
        <fullName evidence="1">Putative NBD/HSP70 family sugar kinase</fullName>
    </submittedName>
</protein>
<sequence>MTRQRPEISLTAEQKRIVWRLRTEGPTPRIVLANDLGIYSGAMTRITREMIAIGVIEETSPDATPRGRPVVPLTISGRAGYAAGVTAHPGWIELTLVDFAGTVIARDVEPFDSPDPGPFADAVERRLRGLAMTHGLMRSRFLGIGVAATGPMTVHDPNIRWAVPWLSGWRQVELESYFADRLGMNVRVENDASLAALAEYYHGELMRRCRTALVFFLGHGVGGGIILDRALFRGAHGNAGEVGMLFPGDKPRPSGIDLLANLQQAGAKIHSLLEVATVLETHHEVVEEWIERAAVQLEDAVAAGVAWLDPDTIVLSGALPQQIMDRLGTRLGQGSWAQDHPITPKPVLRVTQLGSWAVAVGAALLPIHEIA</sequence>
<dbReference type="EMBL" id="JACIJF010000008">
    <property type="protein sequence ID" value="MBB5711610.1"/>
    <property type="molecule type" value="Genomic_DNA"/>
</dbReference>
<dbReference type="GO" id="GO:0009384">
    <property type="term" value="F:N-acylmannosamine kinase activity"/>
    <property type="evidence" value="ECO:0007669"/>
    <property type="project" value="TreeGrafter"/>
</dbReference>
<keyword evidence="1" id="KW-0418">Kinase</keyword>
<dbReference type="Gene3D" id="1.10.10.10">
    <property type="entry name" value="Winged helix-like DNA-binding domain superfamily/Winged helix DNA-binding domain"/>
    <property type="match status" value="1"/>
</dbReference>
<dbReference type="SUPFAM" id="SSF53067">
    <property type="entry name" value="Actin-like ATPase domain"/>
    <property type="match status" value="1"/>
</dbReference>
<dbReference type="Pfam" id="PF00480">
    <property type="entry name" value="ROK"/>
    <property type="match status" value="1"/>
</dbReference>
<dbReference type="Gene3D" id="3.30.420.40">
    <property type="match status" value="2"/>
</dbReference>
<comment type="caution">
    <text evidence="1">The sequence shown here is derived from an EMBL/GenBank/DDBJ whole genome shotgun (WGS) entry which is preliminary data.</text>
</comment>
<dbReference type="CDD" id="cd23763">
    <property type="entry name" value="ASKHA_ATPase_ROK"/>
    <property type="match status" value="1"/>
</dbReference>
<evidence type="ECO:0000313" key="2">
    <source>
        <dbReference type="Proteomes" id="UP000527143"/>
    </source>
</evidence>
<dbReference type="PANTHER" id="PTHR18964">
    <property type="entry name" value="ROK (REPRESSOR, ORF, KINASE) FAMILY"/>
    <property type="match status" value="1"/>
</dbReference>
<evidence type="ECO:0000313" key="1">
    <source>
        <dbReference type="EMBL" id="MBB5711610.1"/>
    </source>
</evidence>
<proteinExistence type="predicted"/>
<name>A0A840YNN3_9SPHN</name>
<dbReference type="InterPro" id="IPR036388">
    <property type="entry name" value="WH-like_DNA-bd_sf"/>
</dbReference>
<dbReference type="GO" id="GO:0019262">
    <property type="term" value="P:N-acetylneuraminate catabolic process"/>
    <property type="evidence" value="ECO:0007669"/>
    <property type="project" value="TreeGrafter"/>
</dbReference>
<dbReference type="InterPro" id="IPR000600">
    <property type="entry name" value="ROK"/>
</dbReference>
<dbReference type="InterPro" id="IPR043129">
    <property type="entry name" value="ATPase_NBD"/>
</dbReference>
<gene>
    <name evidence="1" type="ORF">FHT02_002856</name>
</gene>
<dbReference type="InterPro" id="IPR036390">
    <property type="entry name" value="WH_DNA-bd_sf"/>
</dbReference>